<evidence type="ECO:0000256" key="5">
    <source>
        <dbReference type="ARBA" id="ARBA00023014"/>
    </source>
</evidence>
<dbReference type="PANTHER" id="PTHR43183">
    <property type="entry name" value="HYPOTHETICAL DIHYDROXYACID DEHYDRATASE (EUROFUNG)-RELATED"/>
    <property type="match status" value="1"/>
</dbReference>
<dbReference type="EMBL" id="DVLP01000361">
    <property type="protein sequence ID" value="HIT76355.1"/>
    <property type="molecule type" value="Genomic_DNA"/>
</dbReference>
<evidence type="ECO:0000256" key="7">
    <source>
        <dbReference type="ARBA" id="ARBA00023304"/>
    </source>
</evidence>
<organism evidence="10 11">
    <name type="scientific">Candidatus Avipropionibacterium avicola</name>
    <dbReference type="NCBI Taxonomy" id="2840701"/>
    <lineage>
        <taxon>Bacteria</taxon>
        <taxon>Bacillati</taxon>
        <taxon>Actinomycetota</taxon>
        <taxon>Actinomycetes</taxon>
        <taxon>Propionibacteriales</taxon>
        <taxon>Propionibacteriaceae</taxon>
        <taxon>Propionibacteriaceae incertae sedis</taxon>
        <taxon>Candidatus Avipropionibacterium</taxon>
    </lineage>
</organism>
<sequence length="579" mass="61390">MTGDSRPAGCPLRSAQWYGEQDRNGYIHRAWMRRGVPADAFDGRPQIAIANTAAGFTPCNAHLDELSASVSNGVYEAGGIPVDLPVVSLGETNVRPTAMLWRNMAAMAIEEMLRANPIDAVVLLGGCDKTIPSLTMAAASVDLPAVVVPGGPMLTGHFRGAPLGCGTDVWRLGEEVRAGTLSQEDFSASESAMIRSKGHCNTMGTASTMALVTEALGFIPRGVAGTPAPDARLLQASHEAGRLVVDMITQDRRPSTFLTKASFHNAIVALAAIGGSSNAVVHLLALAGRLGIEVSIDDFDRIGSRVPLLVNLQPAGKHLMDDLFRAGGLRAVLREVRDLLDPEALTVDGRPLVEGLEDAAIWDTEVIAPFDTPVQAEAGLVVVRGNLAPDGALVKPSAASPRLLNHRGRAVVFDSIEDFHSRVDDPDLDIDADSVMILRGCGPKGYPGMPEVSNMPLPRKLLEQGVRDMVRICDGRMSGTAYGTVVLHVSPEAAAGGPLAKVRTGDWVILDVENRLLAVDIADEELNAREPSPAAVAAFANPKRGWERLYVDHVQQAHTGADLDFLVGSSGSEVSRESH</sequence>
<dbReference type="InterPro" id="IPR000581">
    <property type="entry name" value="ILV_EDD_N"/>
</dbReference>
<evidence type="ECO:0000259" key="9">
    <source>
        <dbReference type="Pfam" id="PF24877"/>
    </source>
</evidence>
<evidence type="ECO:0000313" key="11">
    <source>
        <dbReference type="Proteomes" id="UP000886842"/>
    </source>
</evidence>
<keyword evidence="4" id="KW-0408">Iron</keyword>
<keyword evidence="7" id="KW-0100">Branched-chain amino acid biosynthesis</keyword>
<evidence type="ECO:0000256" key="1">
    <source>
        <dbReference type="ARBA" id="ARBA00006486"/>
    </source>
</evidence>
<dbReference type="Gene3D" id="3.50.30.80">
    <property type="entry name" value="IlvD/EDD C-terminal domain-like"/>
    <property type="match status" value="1"/>
</dbReference>
<feature type="domain" description="Dihydroxy-acid/6-phosphogluconate dehydratase N-terminal" evidence="8">
    <location>
        <begin position="44"/>
        <end position="353"/>
    </location>
</feature>
<dbReference type="SUPFAM" id="SSF52016">
    <property type="entry name" value="LeuD/IlvD-like"/>
    <property type="match status" value="1"/>
</dbReference>
<evidence type="ECO:0000256" key="3">
    <source>
        <dbReference type="ARBA" id="ARBA00022723"/>
    </source>
</evidence>
<comment type="similarity">
    <text evidence="1">Belongs to the IlvD/Edd family.</text>
</comment>
<keyword evidence="5" id="KW-0411">Iron-sulfur</keyword>
<dbReference type="SUPFAM" id="SSF143975">
    <property type="entry name" value="IlvD/EDD N-terminal domain-like"/>
    <property type="match status" value="1"/>
</dbReference>
<dbReference type="NCBIfam" id="NF004784">
    <property type="entry name" value="PRK06131.1"/>
    <property type="match status" value="1"/>
</dbReference>
<proteinExistence type="inferred from homology"/>
<name>A0A9D1H0U8_9ACTN</name>
<dbReference type="NCBIfam" id="NF009560">
    <property type="entry name" value="PRK13017.1"/>
    <property type="match status" value="1"/>
</dbReference>
<dbReference type="InterPro" id="IPR052352">
    <property type="entry name" value="Sugar_Degrad_Dehydratases"/>
</dbReference>
<evidence type="ECO:0000256" key="6">
    <source>
        <dbReference type="ARBA" id="ARBA00023239"/>
    </source>
</evidence>
<dbReference type="FunFam" id="3.50.30.80:FF:000001">
    <property type="entry name" value="Dihydroxy-acid dehydratase"/>
    <property type="match status" value="1"/>
</dbReference>
<dbReference type="InterPro" id="IPR042096">
    <property type="entry name" value="Dihydro-acid_dehy_C"/>
</dbReference>
<accession>A0A9D1H0U8</accession>
<keyword evidence="7" id="KW-0028">Amino-acid biosynthesis</keyword>
<dbReference type="InterPro" id="IPR037237">
    <property type="entry name" value="IlvD/EDD_N"/>
</dbReference>
<keyword evidence="3" id="KW-0479">Metal-binding</keyword>
<evidence type="ECO:0000313" key="10">
    <source>
        <dbReference type="EMBL" id="HIT76355.1"/>
    </source>
</evidence>
<dbReference type="GO" id="GO:0051537">
    <property type="term" value="F:2 iron, 2 sulfur cluster binding"/>
    <property type="evidence" value="ECO:0007669"/>
    <property type="project" value="UniProtKB-KW"/>
</dbReference>
<dbReference type="GO" id="GO:0016836">
    <property type="term" value="F:hydro-lyase activity"/>
    <property type="evidence" value="ECO:0007669"/>
    <property type="project" value="UniProtKB-ARBA"/>
</dbReference>
<gene>
    <name evidence="10" type="ORF">IAA98_12290</name>
</gene>
<evidence type="ECO:0000259" key="8">
    <source>
        <dbReference type="Pfam" id="PF00920"/>
    </source>
</evidence>
<evidence type="ECO:0000256" key="4">
    <source>
        <dbReference type="ARBA" id="ARBA00023004"/>
    </source>
</evidence>
<comment type="caution">
    <text evidence="10">The sequence shown here is derived from an EMBL/GenBank/DDBJ whole genome shotgun (WGS) entry which is preliminary data.</text>
</comment>
<dbReference type="Pfam" id="PF24877">
    <property type="entry name" value="ILV_EDD_C"/>
    <property type="match status" value="1"/>
</dbReference>
<keyword evidence="2" id="KW-0001">2Fe-2S</keyword>
<feature type="domain" description="Dihydroxy-acid/6-phosphogluconate dehydratase C-terminal" evidence="9">
    <location>
        <begin position="365"/>
        <end position="561"/>
    </location>
</feature>
<evidence type="ECO:0000256" key="2">
    <source>
        <dbReference type="ARBA" id="ARBA00022714"/>
    </source>
</evidence>
<dbReference type="PANTHER" id="PTHR43183:SF1">
    <property type="entry name" value="HYPOTHETICAL DIHYDROXY-ACID DEHYDRATASE (EUROFUNG)-RELATED"/>
    <property type="match status" value="1"/>
</dbReference>
<protein>
    <submittedName>
        <fullName evidence="10">Dihydroxy-acid dehydratase</fullName>
    </submittedName>
</protein>
<reference evidence="10" key="2">
    <citation type="journal article" date="2021" name="PeerJ">
        <title>Extensive microbial diversity within the chicken gut microbiome revealed by metagenomics and culture.</title>
        <authorList>
            <person name="Gilroy R."/>
            <person name="Ravi A."/>
            <person name="Getino M."/>
            <person name="Pursley I."/>
            <person name="Horton D.L."/>
            <person name="Alikhan N.F."/>
            <person name="Baker D."/>
            <person name="Gharbi K."/>
            <person name="Hall N."/>
            <person name="Watson M."/>
            <person name="Adriaenssens E.M."/>
            <person name="Foster-Nyarko E."/>
            <person name="Jarju S."/>
            <person name="Secka A."/>
            <person name="Antonio M."/>
            <person name="Oren A."/>
            <person name="Chaudhuri R.R."/>
            <person name="La Ragione R."/>
            <person name="Hildebrand F."/>
            <person name="Pallen M.J."/>
        </authorList>
    </citation>
    <scope>NUCLEOTIDE SEQUENCE</scope>
    <source>
        <strain evidence="10">ChiGjej1B1-24693</strain>
    </source>
</reference>
<dbReference type="InterPro" id="IPR056740">
    <property type="entry name" value="ILV_EDD_C"/>
</dbReference>
<dbReference type="Pfam" id="PF00920">
    <property type="entry name" value="ILVD_EDD_N"/>
    <property type="match status" value="1"/>
</dbReference>
<dbReference type="GO" id="GO:0046872">
    <property type="term" value="F:metal ion binding"/>
    <property type="evidence" value="ECO:0007669"/>
    <property type="project" value="UniProtKB-KW"/>
</dbReference>
<dbReference type="AlphaFoldDB" id="A0A9D1H0U8"/>
<keyword evidence="6" id="KW-0456">Lyase</keyword>
<dbReference type="GO" id="GO:0009082">
    <property type="term" value="P:branched-chain amino acid biosynthetic process"/>
    <property type="evidence" value="ECO:0007669"/>
    <property type="project" value="UniProtKB-KW"/>
</dbReference>
<dbReference type="Proteomes" id="UP000886842">
    <property type="component" value="Unassembled WGS sequence"/>
</dbReference>
<reference evidence="10" key="1">
    <citation type="submission" date="2020-10" db="EMBL/GenBank/DDBJ databases">
        <authorList>
            <person name="Gilroy R."/>
        </authorList>
    </citation>
    <scope>NUCLEOTIDE SEQUENCE</scope>
    <source>
        <strain evidence="10">ChiGjej1B1-24693</strain>
    </source>
</reference>